<dbReference type="RefSeq" id="WP_341399051.1">
    <property type="nucleotide sequence ID" value="NZ_JBBUTI010000006.1"/>
</dbReference>
<sequence>MSYPMTPRLPVKASQPATPRGAIWPDTLPMPVDMDLPNAEPSPFRETLRGLHVRELLSEDLFRQFFGRR</sequence>
<accession>A0ABU9C4E7</accession>
<feature type="region of interest" description="Disordered" evidence="1">
    <location>
        <begin position="1"/>
        <end position="38"/>
    </location>
</feature>
<keyword evidence="3" id="KW-1185">Reference proteome</keyword>
<proteinExistence type="predicted"/>
<comment type="caution">
    <text evidence="2">The sequence shown here is derived from an EMBL/GenBank/DDBJ whole genome shotgun (WGS) entry which is preliminary data.</text>
</comment>
<protein>
    <submittedName>
        <fullName evidence="2">Uncharacterized protein</fullName>
    </submittedName>
</protein>
<dbReference type="EMBL" id="JBBUTI010000006">
    <property type="protein sequence ID" value="MEK8046754.1"/>
    <property type="molecule type" value="Genomic_DNA"/>
</dbReference>
<evidence type="ECO:0000313" key="3">
    <source>
        <dbReference type="Proteomes" id="UP001379945"/>
    </source>
</evidence>
<organism evidence="2 3">
    <name type="scientific">Ideonella margarita</name>
    <dbReference type="NCBI Taxonomy" id="2984191"/>
    <lineage>
        <taxon>Bacteria</taxon>
        <taxon>Pseudomonadati</taxon>
        <taxon>Pseudomonadota</taxon>
        <taxon>Betaproteobacteria</taxon>
        <taxon>Burkholderiales</taxon>
        <taxon>Sphaerotilaceae</taxon>
        <taxon>Ideonella</taxon>
    </lineage>
</organism>
<evidence type="ECO:0000256" key="1">
    <source>
        <dbReference type="SAM" id="MobiDB-lite"/>
    </source>
</evidence>
<gene>
    <name evidence="2" type="ORF">AACH00_10375</name>
</gene>
<evidence type="ECO:0000313" key="2">
    <source>
        <dbReference type="EMBL" id="MEK8046754.1"/>
    </source>
</evidence>
<dbReference type="Proteomes" id="UP001379945">
    <property type="component" value="Unassembled WGS sequence"/>
</dbReference>
<reference evidence="2 3" key="1">
    <citation type="submission" date="2024-04" db="EMBL/GenBank/DDBJ databases">
        <title>Novel species of the genus Ideonella isolated from streams.</title>
        <authorList>
            <person name="Lu H."/>
        </authorList>
    </citation>
    <scope>NUCLEOTIDE SEQUENCE [LARGE SCALE GENOMIC DNA]</scope>
    <source>
        <strain evidence="2 3">LYT19W</strain>
    </source>
</reference>
<name>A0ABU9C4E7_9BURK</name>